<feature type="transmembrane region" description="Helical" evidence="1">
    <location>
        <begin position="12"/>
        <end position="33"/>
    </location>
</feature>
<protein>
    <submittedName>
        <fullName evidence="2">Uncharacterized protein</fullName>
    </submittedName>
</protein>
<keyword evidence="3" id="KW-1185">Reference proteome</keyword>
<dbReference type="EMBL" id="QPID01000002">
    <property type="protein sequence ID" value="RCU51744.1"/>
    <property type="molecule type" value="Genomic_DNA"/>
</dbReference>
<keyword evidence="1" id="KW-0472">Membrane</keyword>
<name>A0A368NPY8_9GAMM</name>
<proteinExistence type="predicted"/>
<feature type="transmembrane region" description="Helical" evidence="1">
    <location>
        <begin position="39"/>
        <end position="54"/>
    </location>
</feature>
<organism evidence="2 3">
    <name type="scientific">Corallincola holothuriorum</name>
    <dbReference type="NCBI Taxonomy" id="2282215"/>
    <lineage>
        <taxon>Bacteria</taxon>
        <taxon>Pseudomonadati</taxon>
        <taxon>Pseudomonadota</taxon>
        <taxon>Gammaproteobacteria</taxon>
        <taxon>Alteromonadales</taxon>
        <taxon>Psychromonadaceae</taxon>
        <taxon>Corallincola</taxon>
    </lineage>
</organism>
<evidence type="ECO:0000313" key="3">
    <source>
        <dbReference type="Proteomes" id="UP000252558"/>
    </source>
</evidence>
<keyword evidence="1" id="KW-1133">Transmembrane helix</keyword>
<accession>A0A368NPY8</accession>
<dbReference type="AlphaFoldDB" id="A0A368NPY8"/>
<sequence>MLQSRFSKKIASYLVAFIFSVMVVDLLSVAFYYFGLSSFISFIIISMLLTFFCLKNKSIRLFFLVLLALSFFNQIWSSVFYHKDLVVLNETLSVLNRSYKEQGESVFCGGGGCDVDPFDSSGERLKTYKIMNGMIIYSVGPDGIDDGGVSRFDFTSGFFTSLAPRLLSYKIFTPVYNKYLFSGDIVVNIPTTK</sequence>
<evidence type="ECO:0000256" key="1">
    <source>
        <dbReference type="SAM" id="Phobius"/>
    </source>
</evidence>
<reference evidence="2 3" key="1">
    <citation type="submission" date="2018-07" db="EMBL/GenBank/DDBJ databases">
        <title>Corallincola holothuriorum sp. nov., a new facultative anaerobe isolated from sea cucumber Apostichopus japonicus.</title>
        <authorList>
            <person name="Xia H."/>
        </authorList>
    </citation>
    <scope>NUCLEOTIDE SEQUENCE [LARGE SCALE GENOMIC DNA]</scope>
    <source>
        <strain evidence="2 3">C4</strain>
    </source>
</reference>
<keyword evidence="1" id="KW-0812">Transmembrane</keyword>
<comment type="caution">
    <text evidence="2">The sequence shown here is derived from an EMBL/GenBank/DDBJ whole genome shotgun (WGS) entry which is preliminary data.</text>
</comment>
<gene>
    <name evidence="2" type="ORF">DU002_04545</name>
</gene>
<evidence type="ECO:0000313" key="2">
    <source>
        <dbReference type="EMBL" id="RCU51744.1"/>
    </source>
</evidence>
<dbReference type="Proteomes" id="UP000252558">
    <property type="component" value="Unassembled WGS sequence"/>
</dbReference>
<feature type="transmembrane region" description="Helical" evidence="1">
    <location>
        <begin position="61"/>
        <end position="81"/>
    </location>
</feature>